<reference evidence="1 2" key="1">
    <citation type="journal article" date="2001" name="Nature">
        <title>Initial sequencing and analysis of the human genome.</title>
        <authorList>
            <consortium name="International Human Genome Sequencing Consortium"/>
            <person name="Lander E.S."/>
            <person name="Linton L.M."/>
            <person name="Birren B."/>
            <person name="Nusbaum C."/>
            <person name="Zody M.C."/>
            <person name="Baldwin J."/>
            <person name="Devon K."/>
            <person name="Dewar K."/>
            <person name="Doyle M."/>
            <person name="FitzHugh W."/>
            <person name="Funke R."/>
            <person name="Gage D."/>
            <person name="Harris K."/>
            <person name="Heaford A."/>
            <person name="Howland J."/>
            <person name="Kann L."/>
            <person name="Lehoczky J."/>
            <person name="LeVine R."/>
            <person name="McEwan P."/>
            <person name="McKernan K."/>
            <person name="Meldrim J."/>
            <person name="Mesirov J.P."/>
            <person name="Miranda C."/>
            <person name="Morris W."/>
            <person name="Naylor J."/>
            <person name="Raymond C."/>
            <person name="Rosetti M."/>
            <person name="Santos R."/>
            <person name="Sheridan A."/>
            <person name="Sougnez C."/>
            <person name="Stange-Thomann N."/>
            <person name="Stojanovic N."/>
            <person name="Subramanian A."/>
            <person name="Wyman D."/>
            <person name="Rogers J."/>
            <person name="Sulston J."/>
            <person name="Ainscough R."/>
            <person name="Beck S."/>
            <person name="Bentley D."/>
            <person name="Burton J."/>
            <person name="Clee C."/>
            <person name="Carter N."/>
            <person name="Coulson A."/>
            <person name="Deadman R."/>
            <person name="Deloukas P."/>
            <person name="Dunham A."/>
            <person name="Dunham I."/>
            <person name="Durbin R."/>
            <person name="French L."/>
            <person name="Grafham D."/>
            <person name="Gregory S."/>
            <person name="Hubbard T."/>
            <person name="Humphray S."/>
            <person name="Hunt A."/>
            <person name="Jones M."/>
            <person name="Lloyd C."/>
            <person name="McMurray A."/>
            <person name="Matthews L."/>
            <person name="Mercer S."/>
            <person name="Milne S."/>
            <person name="Mullikin J.C."/>
            <person name="Mungall A."/>
            <person name="Plumb R."/>
            <person name="Ross M."/>
            <person name="Shownkeen R."/>
            <person name="Sims S."/>
            <person name="Waterston R.H."/>
            <person name="Wilson R.K."/>
            <person name="Hillier L.W."/>
            <person name="McPherson J.D."/>
            <person name="Marra M.A."/>
            <person name="Mardis E.R."/>
            <person name="Fulton L.A."/>
            <person name="Chinwalla A.T."/>
            <person name="Pepin K.H."/>
            <person name="Gish W.R."/>
            <person name="Chissoe S.L."/>
            <person name="Wendl M.C."/>
            <person name="Delehaunty K.D."/>
            <person name="Miner T.L."/>
            <person name="Delehaunty A."/>
            <person name="Kramer J.B."/>
            <person name="Cook L.L."/>
            <person name="Fulton R.S."/>
            <person name="Johnson D.L."/>
            <person name="Minx P.J."/>
            <person name="Clifton S.W."/>
            <person name="Hawkins T."/>
            <person name="Branscomb E."/>
            <person name="Predki P."/>
            <person name="Richardson P."/>
            <person name="Wenning S."/>
            <person name="Slezak T."/>
            <person name="Doggett N."/>
            <person name="Cheng J.F."/>
            <person name="Olsen A."/>
            <person name="Lucas S."/>
            <person name="Elkin C."/>
            <person name="Uberbacher E."/>
            <person name="Frazier M."/>
            <person name="Gibbs R.A."/>
            <person name="Muzny D.M."/>
            <person name="Scherer S.E."/>
            <person name="Bouck J.B."/>
            <person name="Sodergren E.J."/>
            <person name="Worley K.C."/>
            <person name="Rives C.M."/>
            <person name="Gorrell J.H."/>
            <person name="Metzker M.L."/>
            <person name="Naylor S.L."/>
            <person name="Kucherlapati R.S."/>
            <person name="Nelson D.L."/>
            <person name="Weinstock G.M."/>
            <person name="Sakaki Y."/>
            <person name="Fujiyama A."/>
            <person name="Hattori M."/>
            <person name="Yada T."/>
            <person name="Toyoda A."/>
            <person name="Itoh T."/>
            <person name="Kawagoe C."/>
            <person name="Watanabe H."/>
            <person name="Totoki Y."/>
            <person name="Taylor T."/>
            <person name="Weissenbach J."/>
            <person name="Heilig R."/>
            <person name="Saurin W."/>
            <person name="Artiguenave F."/>
            <person name="Brottier P."/>
            <person name="Bruls T."/>
            <person name="Pelletier E."/>
            <person name="Robert C."/>
            <person name="Wincker P."/>
            <person name="Smith D.R."/>
            <person name="Doucette-Stamm L."/>
            <person name="Rubenfield M."/>
            <person name="Weinstock K."/>
            <person name="Lee H.M."/>
            <person name="Dubois J."/>
            <person name="Rosenthal A."/>
            <person name="Platzer M."/>
            <person name="Nyakatura G."/>
            <person name="Taudien S."/>
            <person name="Rump A."/>
            <person name="Yang H."/>
            <person name="Yu J."/>
            <person name="Wang J."/>
            <person name="Huang G."/>
            <person name="Gu J."/>
            <person name="Hood L."/>
            <person name="Rowen L."/>
            <person name="Madan A."/>
            <person name="Qin S."/>
            <person name="Davis R.W."/>
            <person name="Federspiel N.A."/>
            <person name="Abola A.P."/>
            <person name="Proctor M.J."/>
            <person name="Myers R.M."/>
            <person name="Schmutz J."/>
            <person name="Dickson M."/>
            <person name="Grimwood J."/>
            <person name="Cox D.R."/>
            <person name="Olson M.V."/>
            <person name="Kaul R."/>
            <person name="Raymond C."/>
            <person name="Shimizu N."/>
            <person name="Kawasaki K."/>
            <person name="Minoshima S."/>
            <person name="Evans G.A."/>
            <person name="Athanasiou M."/>
            <person name="Schultz R."/>
            <person name="Roe B.A."/>
            <person name="Chen F."/>
            <person name="Pan H."/>
            <person name="Ramser J."/>
            <person name="Lehrach H."/>
            <person name="Reinhardt R."/>
            <person name="McCombie W.R."/>
            <person name="de la Bastide M."/>
            <person name="Dedhia N."/>
            <person name="Blocker H."/>
            <person name="Hornischer K."/>
            <person name="Nordsiek G."/>
            <person name="Agarwala R."/>
            <person name="Aravind L."/>
            <person name="Bailey J.A."/>
            <person name="Bateman A."/>
            <person name="Batzoglou S."/>
            <person name="Birney E."/>
            <person name="Bork P."/>
            <person name="Brown D.G."/>
            <person name="Burge C.B."/>
            <person name="Cerutti L."/>
            <person name="Chen H.C."/>
            <person name="Church D."/>
            <person name="Clamp M."/>
            <person name="Copley R.R."/>
            <person name="Doerks T."/>
            <person name="Eddy S.R."/>
            <person name="Eichler E.E."/>
            <person name="Furey T.S."/>
            <person name="Galagan J."/>
            <person name="Gilbert J.G."/>
            <person name="Harmon C."/>
            <person name="Hayashizaki Y."/>
            <person name="Haussler D."/>
            <person name="Hermjakob H."/>
            <person name="Hokamp K."/>
            <person name="Jang W."/>
            <person name="Johnson L.S."/>
            <person name="Jones T.A."/>
            <person name="Kasif S."/>
            <person name="Kaspryzk A."/>
            <person name="Kennedy S."/>
            <person name="Kent W.J."/>
            <person name="Kitts P."/>
            <person name="Koonin E.V."/>
            <person name="Korf I."/>
            <person name="Kulp D."/>
            <person name="Lancet D."/>
            <person name="Lowe T.M."/>
            <person name="McLysaght A."/>
            <person name="Mikkelsen T."/>
            <person name="Moran J.V."/>
            <person name="Mulder N."/>
            <person name="Pollara V.J."/>
            <person name="Ponting C.P."/>
            <person name="Schuler G."/>
            <person name="Schultz J."/>
            <person name="Slater G."/>
            <person name="Smit A.F."/>
            <person name="Stupka E."/>
            <person name="Szustakowski J."/>
            <person name="Thierry-Mieg D."/>
            <person name="Thierry-Mieg J."/>
            <person name="Wagner L."/>
            <person name="Wallis J."/>
            <person name="Wheeler R."/>
            <person name="Williams A."/>
            <person name="Wolf Y.I."/>
            <person name="Wolfe K.H."/>
            <person name="Yang S.P."/>
            <person name="Yeh R.F."/>
            <person name="Collins F."/>
            <person name="Guyer M.S."/>
            <person name="Peterson J."/>
            <person name="Felsenfeld A."/>
            <person name="Wetterstrand K.A."/>
            <person name="Patrinos A."/>
            <person name="Morgan M.J."/>
            <person name="de Jong P."/>
            <person name="Catanese J.J."/>
            <person name="Osoegawa K."/>
            <person name="Shizuya H."/>
            <person name="Choi S."/>
            <person name="Chen Y.J."/>
        </authorList>
    </citation>
    <scope>NUCLEOTIDE SEQUENCE [LARGE SCALE GENOMIC DNA]</scope>
</reference>
<dbReference type="Bgee" id="ENSG00000165475">
    <property type="expression patterns" value="Expressed in adult mammalian kidney and 186 other cell types or tissues"/>
</dbReference>
<dbReference type="GeneTree" id="ENSGT00390000007182"/>
<dbReference type="EMBL" id="AL161715">
    <property type="status" value="NOT_ANNOTATED_CDS"/>
    <property type="molecule type" value="Genomic_DNA"/>
</dbReference>
<dbReference type="EMBL" id="AL590096">
    <property type="status" value="NOT_ANNOTATED_CDS"/>
    <property type="molecule type" value="Genomic_DNA"/>
</dbReference>
<dbReference type="OpenTargets" id="ENSG00000165475"/>
<proteinExistence type="predicted"/>
<gene>
    <name evidence="1" type="primary">CRYL1</name>
</gene>
<dbReference type="OrthoDB" id="2021159at2759"/>
<evidence type="ECO:0000313" key="2">
    <source>
        <dbReference type="Proteomes" id="UP000005640"/>
    </source>
</evidence>
<sequence>MASSAAGCVVIVGRIKTLYPLNNSCSFPPAPAPGIHPSSFLSLWVPQEV</sequence>
<dbReference type="ChiTaRS" id="CRYL1">
    <property type="organism name" value="human"/>
</dbReference>
<dbReference type="Ensembl" id="ENST00000646414.1">
    <property type="protein sequence ID" value="ENSP00000495054.1"/>
    <property type="gene ID" value="ENSG00000165475.16"/>
</dbReference>
<organism evidence="1 2">
    <name type="scientific">Homo sapiens</name>
    <name type="common">Human</name>
    <dbReference type="NCBI Taxonomy" id="9606"/>
    <lineage>
        <taxon>Eukaryota</taxon>
        <taxon>Metazoa</taxon>
        <taxon>Chordata</taxon>
        <taxon>Craniata</taxon>
        <taxon>Vertebrata</taxon>
        <taxon>Euteleostomi</taxon>
        <taxon>Mammalia</taxon>
        <taxon>Eutheria</taxon>
        <taxon>Euarchontoglires</taxon>
        <taxon>Primates</taxon>
        <taxon>Haplorrhini</taxon>
        <taxon>Catarrhini</taxon>
        <taxon>Hominidae</taxon>
        <taxon>Homo</taxon>
    </lineage>
</organism>
<keyword evidence="2" id="KW-1185">Reference proteome</keyword>
<dbReference type="MassIVE" id="A0A2R8Y699"/>
<reference evidence="1 2" key="2">
    <citation type="journal article" date="2004" name="Nature">
        <title>The DNA sequence and analysis of human chromosome 13.</title>
        <authorList>
            <person name="Dunham A."/>
            <person name="Matthews L.H."/>
            <person name="Burton J."/>
            <person name="Ashurst J.L."/>
            <person name="Howe K.L."/>
            <person name="Ashcroft K.J."/>
            <person name="Beare D.M."/>
            <person name="Burford D.C."/>
            <person name="Hunt S.E."/>
            <person name="Griffiths-Jones S."/>
            <person name="Jones M.C."/>
            <person name="Keenan S.J."/>
            <person name="Oliver K."/>
            <person name="Scott C.E."/>
            <person name="Ainscough R."/>
            <person name="Almeida J.P."/>
            <person name="Ambrose K.D."/>
            <person name="Andrews D.T."/>
            <person name="Ashwell R.I."/>
            <person name="Babbage A.K."/>
            <person name="Bagguley C.L."/>
            <person name="Bailey J."/>
            <person name="Bannerjee R."/>
            <person name="Barlow K.F."/>
            <person name="Bates K."/>
            <person name="Beasley H."/>
            <person name="Bird C.P."/>
            <person name="Bray-Allen S."/>
            <person name="Brown A.J."/>
            <person name="Brown J.Y."/>
            <person name="Burrill W."/>
            <person name="Carder C."/>
            <person name="Carter N.P."/>
            <person name="Chapman J.C."/>
            <person name="Clamp M.E."/>
            <person name="Clark S.Y."/>
            <person name="Clarke G."/>
            <person name="Clee C.M."/>
            <person name="Clegg S.C."/>
            <person name="Cobley V."/>
            <person name="Collins J.E."/>
            <person name="Corby N."/>
            <person name="Coville G.J."/>
            <person name="Deloukas P."/>
            <person name="Dhami P."/>
            <person name="Dunham I."/>
            <person name="Dunn M."/>
            <person name="Earthrowl M.E."/>
            <person name="Ellington A.G."/>
            <person name="Faulkner L."/>
            <person name="Frankish A.G."/>
            <person name="Frankland J."/>
            <person name="French L."/>
            <person name="Garner P."/>
            <person name="Garnett J."/>
            <person name="Gilbert J.G."/>
            <person name="Gilson C.J."/>
            <person name="Ghori J."/>
            <person name="Grafham D.V."/>
            <person name="Gribble S.M."/>
            <person name="Griffiths C."/>
            <person name="Hall R.E."/>
            <person name="Hammond S."/>
            <person name="Harley J.L."/>
            <person name="Hart E.A."/>
            <person name="Heath P.D."/>
            <person name="Howden P.J."/>
            <person name="Huckle E.J."/>
            <person name="Hunt P.J."/>
            <person name="Hunt A.R."/>
            <person name="Johnson C."/>
            <person name="Johnson D."/>
            <person name="Kay M."/>
            <person name="Kimberley A.M."/>
            <person name="King A."/>
            <person name="Laird G.K."/>
            <person name="Langford C.J."/>
            <person name="Lawlor S."/>
            <person name="Leongamornlert D.A."/>
            <person name="Lloyd D.M."/>
            <person name="Lloyd C."/>
            <person name="Loveland J.E."/>
            <person name="Lovell J."/>
            <person name="Martin S."/>
            <person name="Mashreghi-Mohammadi M."/>
            <person name="McLaren S.J."/>
            <person name="McMurray A."/>
            <person name="Milne S."/>
            <person name="Moore M.J."/>
            <person name="Nickerson T."/>
            <person name="Palmer S.A."/>
            <person name="Pearce A.V."/>
            <person name="Peck A.I."/>
            <person name="Pelan S."/>
            <person name="Phillimore B."/>
            <person name="Porter K.M."/>
            <person name="Rice C.M."/>
            <person name="Searle S."/>
            <person name="Sehra H.K."/>
            <person name="Shownkeen R."/>
            <person name="Skuce C.D."/>
            <person name="Smith M."/>
            <person name="Steward C.A."/>
            <person name="Sycamore N."/>
            <person name="Tester J."/>
            <person name="Thomas D.W."/>
            <person name="Tracey A."/>
            <person name="Tromans A."/>
            <person name="Tubby B."/>
            <person name="Wall M."/>
            <person name="Wallis J.M."/>
            <person name="West A.P."/>
            <person name="Whitehead S.L."/>
            <person name="Willey D.L."/>
            <person name="Wilming L."/>
            <person name="Wray P.W."/>
            <person name="Wright M.W."/>
            <person name="Young L."/>
            <person name="Coulson A."/>
            <person name="Durbin R."/>
            <person name="Hubbard T."/>
            <person name="Sulston J.E."/>
            <person name="Beck S."/>
            <person name="Bentley D.R."/>
            <person name="Rogers J."/>
            <person name="Ross M.T."/>
        </authorList>
    </citation>
    <scope>NUCLEOTIDE SEQUENCE [LARGE SCALE GENOMIC DNA]</scope>
</reference>
<evidence type="ECO:0000313" key="1">
    <source>
        <dbReference type="Ensembl" id="ENSP00000495054.1"/>
    </source>
</evidence>
<accession>A0A2R8Y699</accession>
<protein>
    <submittedName>
        <fullName evidence="1">Crystallin lambda 1</fullName>
    </submittedName>
</protein>
<dbReference type="Proteomes" id="UP000005640">
    <property type="component" value="Chromosome 13"/>
</dbReference>
<dbReference type="ExpressionAtlas" id="A0A2R8Y699">
    <property type="expression patterns" value="baseline and differential"/>
</dbReference>
<dbReference type="EMBL" id="AL606822">
    <property type="status" value="NOT_ANNOTATED_CDS"/>
    <property type="molecule type" value="Genomic_DNA"/>
</dbReference>
<dbReference type="Ensembl" id="ENST00000646414.1">
    <property type="protein sequence ID" value="ENSP00000495054.1"/>
    <property type="gene ID" value="ENSG00000165475.15"/>
</dbReference>
<reference evidence="1" key="5">
    <citation type="submission" date="2025-09" db="UniProtKB">
        <authorList>
            <consortium name="Ensembl"/>
        </authorList>
    </citation>
    <scope>IDENTIFICATION</scope>
</reference>
<reference evidence="1" key="4">
    <citation type="submission" date="2025-08" db="UniProtKB">
        <authorList>
            <consortium name="Ensembl"/>
        </authorList>
    </citation>
    <scope>IDENTIFICATION</scope>
</reference>
<dbReference type="VEuPathDB" id="HostDB:ENSG00000165475"/>
<dbReference type="HGNC" id="HGNC:18246">
    <property type="gene designation" value="CRYL1"/>
</dbReference>
<dbReference type="AlphaFoldDB" id="A0A2R8Y699"/>
<name>A0A2R8Y699_HUMAN</name>
<reference evidence="1 2" key="3">
    <citation type="journal article" date="2004" name="Nature">
        <title>Finishing the euchromatic sequence of the human genome.</title>
        <authorList>
            <consortium name="International Human Genome Sequencing Consortium"/>
        </authorList>
    </citation>
    <scope>NUCLEOTIDE SEQUENCE [LARGE SCALE GENOMIC DNA]</scope>
</reference>